<protein>
    <recommendedName>
        <fullName evidence="6 7">Methionine aminopeptidase</fullName>
        <shortName evidence="6">MAP</shortName>
        <shortName evidence="6">MetAP</shortName>
        <ecNumber evidence="6 7">3.4.11.18</ecNumber>
    </recommendedName>
    <alternativeName>
        <fullName evidence="6">Peptidase M</fullName>
    </alternativeName>
</protein>
<evidence type="ECO:0000256" key="5">
    <source>
        <dbReference type="ARBA" id="ARBA00022801"/>
    </source>
</evidence>
<organism evidence="9 10">
    <name type="scientific">Carboxylicivirga marina</name>
    <dbReference type="NCBI Taxonomy" id="2800988"/>
    <lineage>
        <taxon>Bacteria</taxon>
        <taxon>Pseudomonadati</taxon>
        <taxon>Bacteroidota</taxon>
        <taxon>Bacteroidia</taxon>
        <taxon>Marinilabiliales</taxon>
        <taxon>Marinilabiliaceae</taxon>
        <taxon>Carboxylicivirga</taxon>
    </lineage>
</organism>
<dbReference type="RefSeq" id="WP_200465980.1">
    <property type="nucleotide sequence ID" value="NZ_JAENRR010000041.1"/>
</dbReference>
<keyword evidence="3 6" id="KW-0645">Protease</keyword>
<dbReference type="InterPro" id="IPR000994">
    <property type="entry name" value="Pept_M24"/>
</dbReference>
<dbReference type="PANTHER" id="PTHR43330">
    <property type="entry name" value="METHIONINE AMINOPEPTIDASE"/>
    <property type="match status" value="1"/>
</dbReference>
<dbReference type="Proteomes" id="UP000605676">
    <property type="component" value="Unassembled WGS sequence"/>
</dbReference>
<evidence type="ECO:0000256" key="3">
    <source>
        <dbReference type="ARBA" id="ARBA00022670"/>
    </source>
</evidence>
<proteinExistence type="inferred from homology"/>
<comment type="subunit">
    <text evidence="6">Monomer.</text>
</comment>
<evidence type="ECO:0000256" key="2">
    <source>
        <dbReference type="ARBA" id="ARBA00022438"/>
    </source>
</evidence>
<evidence type="ECO:0000256" key="6">
    <source>
        <dbReference type="HAMAP-Rule" id="MF_01974"/>
    </source>
</evidence>
<keyword evidence="10" id="KW-1185">Reference proteome</keyword>
<gene>
    <name evidence="6 9" type="primary">map</name>
    <name evidence="9" type="ORF">JIV24_15515</name>
</gene>
<feature type="binding site" evidence="6">
    <location>
        <position position="105"/>
    </location>
    <ligand>
        <name>a divalent metal cation</name>
        <dbReference type="ChEBI" id="CHEBI:60240"/>
        <label>1</label>
    </ligand>
</feature>
<dbReference type="CDD" id="cd01086">
    <property type="entry name" value="MetAP1"/>
    <property type="match status" value="1"/>
</dbReference>
<dbReference type="SUPFAM" id="SSF55920">
    <property type="entry name" value="Creatinase/aminopeptidase"/>
    <property type="match status" value="1"/>
</dbReference>
<sequence length="261" mass="28625">MIYLKTDEEIELMRISNQLVAKTLGEVAKAIKPGVSTLELDKIAETFIRDNGGTPGFLNYQGFPNTLCTSVNEQVVHGIPNDNPLNEGDIVSVDCGVLINEFYGDSAYTFPIGEVAPEVKALLDATKESLYKGIEQAIENNRLGDVGNAIQTYSEERGYSVVREMVGHGIGKNLHEAPEVANYGRKGNGTKLKSGMVIAIEPMINLGKRQIVQDDDGWTIKTIDSKVSAHYEHTVAVRKGKADILSSFKFVEEVLHLQSEK</sequence>
<dbReference type="NCBIfam" id="TIGR00500">
    <property type="entry name" value="met_pdase_I"/>
    <property type="match status" value="1"/>
</dbReference>
<feature type="binding site" evidence="6">
    <location>
        <position position="232"/>
    </location>
    <ligand>
        <name>a divalent metal cation</name>
        <dbReference type="ChEBI" id="CHEBI:60240"/>
        <label>2</label>
        <note>catalytic</note>
    </ligand>
</feature>
<evidence type="ECO:0000313" key="10">
    <source>
        <dbReference type="Proteomes" id="UP000605676"/>
    </source>
</evidence>
<dbReference type="PROSITE" id="PS00680">
    <property type="entry name" value="MAP_1"/>
    <property type="match status" value="1"/>
</dbReference>
<dbReference type="Pfam" id="PF00557">
    <property type="entry name" value="Peptidase_M24"/>
    <property type="match status" value="1"/>
</dbReference>
<dbReference type="EC" id="3.4.11.18" evidence="6 7"/>
<feature type="binding site" evidence="6">
    <location>
        <position position="175"/>
    </location>
    <ligand>
        <name>substrate</name>
    </ligand>
</feature>
<feature type="binding site" evidence="6">
    <location>
        <position position="105"/>
    </location>
    <ligand>
        <name>a divalent metal cation</name>
        <dbReference type="ChEBI" id="CHEBI:60240"/>
        <label>2</label>
        <note>catalytic</note>
    </ligand>
</feature>
<evidence type="ECO:0000313" key="9">
    <source>
        <dbReference type="EMBL" id="MBK3518755.1"/>
    </source>
</evidence>
<feature type="binding site" evidence="6">
    <location>
        <position position="201"/>
    </location>
    <ligand>
        <name>a divalent metal cation</name>
        <dbReference type="ChEBI" id="CHEBI:60240"/>
        <label>2</label>
        <note>catalytic</note>
    </ligand>
</feature>
<feature type="binding site" evidence="6">
    <location>
        <position position="77"/>
    </location>
    <ligand>
        <name>substrate</name>
    </ligand>
</feature>
<feature type="binding site" evidence="6">
    <location>
        <position position="168"/>
    </location>
    <ligand>
        <name>a divalent metal cation</name>
        <dbReference type="ChEBI" id="CHEBI:60240"/>
        <label>2</label>
        <note>catalytic</note>
    </ligand>
</feature>
<comment type="caution">
    <text evidence="9">The sequence shown here is derived from an EMBL/GenBank/DDBJ whole genome shotgun (WGS) entry which is preliminary data.</text>
</comment>
<comment type="catalytic activity">
    <reaction evidence="6 7">
        <text>Release of N-terminal amino acids, preferentially methionine, from peptides and arylamides.</text>
        <dbReference type="EC" id="3.4.11.18"/>
    </reaction>
</comment>
<evidence type="ECO:0000256" key="1">
    <source>
        <dbReference type="ARBA" id="ARBA00002521"/>
    </source>
</evidence>
<feature type="binding site" evidence="6">
    <location>
        <position position="232"/>
    </location>
    <ligand>
        <name>a divalent metal cation</name>
        <dbReference type="ChEBI" id="CHEBI:60240"/>
        <label>1</label>
    </ligand>
</feature>
<dbReference type="PANTHER" id="PTHR43330:SF27">
    <property type="entry name" value="METHIONINE AMINOPEPTIDASE"/>
    <property type="match status" value="1"/>
</dbReference>
<dbReference type="InterPro" id="IPR002467">
    <property type="entry name" value="Pept_M24A_MAP1"/>
</dbReference>
<dbReference type="InterPro" id="IPR036005">
    <property type="entry name" value="Creatinase/aminopeptidase-like"/>
</dbReference>
<dbReference type="EMBL" id="JAENRR010000041">
    <property type="protein sequence ID" value="MBK3518755.1"/>
    <property type="molecule type" value="Genomic_DNA"/>
</dbReference>
<feature type="domain" description="Peptidase M24" evidence="8">
    <location>
        <begin position="11"/>
        <end position="238"/>
    </location>
</feature>
<evidence type="ECO:0000256" key="4">
    <source>
        <dbReference type="ARBA" id="ARBA00022723"/>
    </source>
</evidence>
<keyword evidence="4 6" id="KW-0479">Metal-binding</keyword>
<feature type="binding site" evidence="6">
    <location>
        <position position="94"/>
    </location>
    <ligand>
        <name>a divalent metal cation</name>
        <dbReference type="ChEBI" id="CHEBI:60240"/>
        <label>1</label>
    </ligand>
</feature>
<dbReference type="Gene3D" id="3.90.230.10">
    <property type="entry name" value="Creatinase/methionine aminopeptidase superfamily"/>
    <property type="match status" value="1"/>
</dbReference>
<keyword evidence="2 6" id="KW-0031">Aminopeptidase</keyword>
<accession>A0ABS1HM54</accession>
<evidence type="ECO:0000259" key="8">
    <source>
        <dbReference type="Pfam" id="PF00557"/>
    </source>
</evidence>
<comment type="function">
    <text evidence="1 6">Removes the N-terminal methionine from nascent proteins. The N-terminal methionine is often cleaved when the second residue in the primary sequence is small and uncharged (Met-Ala-, Cys, Gly, Pro, Ser, Thr, or Val). Requires deformylation of the N(alpha)-formylated initiator methionine before it can be hydrolyzed.</text>
</comment>
<evidence type="ECO:0000256" key="7">
    <source>
        <dbReference type="RuleBase" id="RU003653"/>
    </source>
</evidence>
<comment type="cofactor">
    <cofactor evidence="6">
        <name>Co(2+)</name>
        <dbReference type="ChEBI" id="CHEBI:48828"/>
    </cofactor>
    <cofactor evidence="6">
        <name>Zn(2+)</name>
        <dbReference type="ChEBI" id="CHEBI:29105"/>
    </cofactor>
    <cofactor evidence="6">
        <name>Mn(2+)</name>
        <dbReference type="ChEBI" id="CHEBI:29035"/>
    </cofactor>
    <cofactor evidence="6">
        <name>Fe(2+)</name>
        <dbReference type="ChEBI" id="CHEBI:29033"/>
    </cofactor>
    <text evidence="6">Binds 2 divalent metal cations per subunit. Has a high-affinity and a low affinity metal-binding site. The true nature of the physiological cofactor is under debate. The enzyme is active with cobalt, zinc, manganese or divalent iron ions. Most likely, methionine aminopeptidases function as mononuclear Fe(2+)-metalloproteases under physiological conditions, and the catalytically relevant metal-binding site has been assigned to the histidine-containing high-affinity site.</text>
</comment>
<reference evidence="9 10" key="1">
    <citation type="submission" date="2021-01" db="EMBL/GenBank/DDBJ databases">
        <title>Carboxyliciviraga sp.nov., isolated from coastal sediments.</title>
        <authorList>
            <person name="Lu D."/>
            <person name="Zhang T."/>
        </authorList>
    </citation>
    <scope>NUCLEOTIDE SEQUENCE [LARGE SCALE GENOMIC DNA]</scope>
    <source>
        <strain evidence="9 10">N1Y132</strain>
    </source>
</reference>
<name>A0ABS1HM54_9BACT</name>
<dbReference type="GO" id="GO:0004239">
    <property type="term" value="F:initiator methionyl aminopeptidase activity"/>
    <property type="evidence" value="ECO:0007669"/>
    <property type="project" value="UniProtKB-EC"/>
</dbReference>
<comment type="similarity">
    <text evidence="6">Belongs to the peptidase M24A family. Methionine aminopeptidase type 1 subfamily.</text>
</comment>
<keyword evidence="5 6" id="KW-0378">Hydrolase</keyword>
<dbReference type="PRINTS" id="PR00599">
    <property type="entry name" value="MAPEPTIDASE"/>
</dbReference>
<dbReference type="InterPro" id="IPR001714">
    <property type="entry name" value="Pept_M24_MAP"/>
</dbReference>
<dbReference type="HAMAP" id="MF_01974">
    <property type="entry name" value="MetAP_1"/>
    <property type="match status" value="1"/>
</dbReference>